<accession>A0A7J6D4D6</accession>
<protein>
    <submittedName>
        <fullName evidence="2">Uncharacterized protein</fullName>
    </submittedName>
</protein>
<evidence type="ECO:0000256" key="1">
    <source>
        <dbReference type="SAM" id="MobiDB-lite"/>
    </source>
</evidence>
<comment type="caution">
    <text evidence="2">The sequence shown here is derived from an EMBL/GenBank/DDBJ whole genome shotgun (WGS) entry which is preliminary data.</text>
</comment>
<keyword evidence="3" id="KW-1185">Reference proteome</keyword>
<feature type="compositionally biased region" description="Basic residues" evidence="1">
    <location>
        <begin position="11"/>
        <end position="20"/>
    </location>
</feature>
<gene>
    <name evidence="2" type="ORF">G5714_004316</name>
</gene>
<proteinExistence type="predicted"/>
<dbReference type="AlphaFoldDB" id="A0A7J6D4D6"/>
<name>A0A7J6D4D6_9TELE</name>
<evidence type="ECO:0000313" key="3">
    <source>
        <dbReference type="Proteomes" id="UP000579812"/>
    </source>
</evidence>
<evidence type="ECO:0000313" key="2">
    <source>
        <dbReference type="EMBL" id="KAF4114093.1"/>
    </source>
</evidence>
<dbReference type="EMBL" id="JAAMOB010000004">
    <property type="protein sequence ID" value="KAF4114093.1"/>
    <property type="molecule type" value="Genomic_DNA"/>
</dbReference>
<feature type="region of interest" description="Disordered" evidence="1">
    <location>
        <begin position="1"/>
        <end position="21"/>
    </location>
</feature>
<reference evidence="2 3" key="1">
    <citation type="submission" date="2020-04" db="EMBL/GenBank/DDBJ databases">
        <title>Chromosome-level genome assembly of a cyprinid fish Onychostoma macrolepis by integration of Nanopore Sequencing, Bionano and Hi-C technology.</title>
        <authorList>
            <person name="Wang D."/>
        </authorList>
    </citation>
    <scope>NUCLEOTIDE SEQUENCE [LARGE SCALE GENOMIC DNA]</scope>
    <source>
        <strain evidence="2">SWU-2019</strain>
        <tissue evidence="2">Muscle</tissue>
    </source>
</reference>
<organism evidence="2 3">
    <name type="scientific">Onychostoma macrolepis</name>
    <dbReference type="NCBI Taxonomy" id="369639"/>
    <lineage>
        <taxon>Eukaryota</taxon>
        <taxon>Metazoa</taxon>
        <taxon>Chordata</taxon>
        <taxon>Craniata</taxon>
        <taxon>Vertebrata</taxon>
        <taxon>Euteleostomi</taxon>
        <taxon>Actinopterygii</taxon>
        <taxon>Neopterygii</taxon>
        <taxon>Teleostei</taxon>
        <taxon>Ostariophysi</taxon>
        <taxon>Cypriniformes</taxon>
        <taxon>Cyprinidae</taxon>
        <taxon>Acrossocheilinae</taxon>
        <taxon>Onychostoma</taxon>
    </lineage>
</organism>
<dbReference type="Proteomes" id="UP000579812">
    <property type="component" value="Unassembled WGS sequence"/>
</dbReference>
<sequence>METPSREREHRSYHREHRSYHREDVFPMEEKKFQKRVLYFLADMRAKLSEAGRFYEPPHSQFHLELIDSVDQLQQLNRQLTSEEKRK</sequence>
<feature type="compositionally biased region" description="Basic and acidic residues" evidence="1">
    <location>
        <begin position="1"/>
        <end position="10"/>
    </location>
</feature>